<gene>
    <name evidence="1" type="ORF">DBV15_11020</name>
</gene>
<sequence length="123" mass="13868">MASGIINETSATNLGQGAFAPRGGSVPDSSIDLSSILPLKRQTPTEPNIHDLIQNVFRRWFSQHRKAIRRDELYAPSCQRLTRPAPFAVLYIYAPLFTQLAPRRALAKQYRTLPPIHVLEEET</sequence>
<evidence type="ECO:0000313" key="1">
    <source>
        <dbReference type="EMBL" id="TGZ50935.1"/>
    </source>
</evidence>
<dbReference type="Proteomes" id="UP000310200">
    <property type="component" value="Unassembled WGS sequence"/>
</dbReference>
<dbReference type="EMBL" id="QBLH01001812">
    <property type="protein sequence ID" value="TGZ50935.1"/>
    <property type="molecule type" value="Genomic_DNA"/>
</dbReference>
<keyword evidence="2" id="KW-1185">Reference proteome</keyword>
<proteinExistence type="predicted"/>
<protein>
    <submittedName>
        <fullName evidence="1">Uncharacterized protein</fullName>
    </submittedName>
</protein>
<name>A0A4S2KMI2_9HYME</name>
<accession>A0A4S2KMI2</accession>
<dbReference type="AlphaFoldDB" id="A0A4S2KMI2"/>
<comment type="caution">
    <text evidence="1">The sequence shown here is derived from an EMBL/GenBank/DDBJ whole genome shotgun (WGS) entry which is preliminary data.</text>
</comment>
<reference evidence="1 2" key="1">
    <citation type="journal article" date="2019" name="Philos. Trans. R. Soc. Lond., B, Biol. Sci.">
        <title>Ant behaviour and brain gene expression of defending hosts depend on the ecological success of the intruding social parasite.</title>
        <authorList>
            <person name="Kaur R."/>
            <person name="Stoldt M."/>
            <person name="Jongepier E."/>
            <person name="Feldmeyer B."/>
            <person name="Menzel F."/>
            <person name="Bornberg-Bauer E."/>
            <person name="Foitzik S."/>
        </authorList>
    </citation>
    <scope>NUCLEOTIDE SEQUENCE [LARGE SCALE GENOMIC DNA]</scope>
    <source>
        <tissue evidence="1">Whole body</tissue>
    </source>
</reference>
<evidence type="ECO:0000313" key="2">
    <source>
        <dbReference type="Proteomes" id="UP000310200"/>
    </source>
</evidence>
<organism evidence="1 2">
    <name type="scientific">Temnothorax longispinosus</name>
    <dbReference type="NCBI Taxonomy" id="300112"/>
    <lineage>
        <taxon>Eukaryota</taxon>
        <taxon>Metazoa</taxon>
        <taxon>Ecdysozoa</taxon>
        <taxon>Arthropoda</taxon>
        <taxon>Hexapoda</taxon>
        <taxon>Insecta</taxon>
        <taxon>Pterygota</taxon>
        <taxon>Neoptera</taxon>
        <taxon>Endopterygota</taxon>
        <taxon>Hymenoptera</taxon>
        <taxon>Apocrita</taxon>
        <taxon>Aculeata</taxon>
        <taxon>Formicoidea</taxon>
        <taxon>Formicidae</taxon>
        <taxon>Myrmicinae</taxon>
        <taxon>Temnothorax</taxon>
    </lineage>
</organism>